<dbReference type="Proteomes" id="UP001595816">
    <property type="component" value="Unassembled WGS sequence"/>
</dbReference>
<comment type="caution">
    <text evidence="2">The sequence shown here is derived from an EMBL/GenBank/DDBJ whole genome shotgun (WGS) entry which is preliminary data.</text>
</comment>
<dbReference type="EMBL" id="JBHSAY010000010">
    <property type="protein sequence ID" value="MFC4133257.1"/>
    <property type="molecule type" value="Genomic_DNA"/>
</dbReference>
<name>A0ABV8LSC7_9ACTN</name>
<evidence type="ECO:0000313" key="3">
    <source>
        <dbReference type="Proteomes" id="UP001595816"/>
    </source>
</evidence>
<gene>
    <name evidence="2" type="ORF">ACFOZ4_21830</name>
</gene>
<proteinExistence type="predicted"/>
<sequence>MRFAEQDWTVTPGAWLEPAGDEAPSRFECGRPGCVTSSCHPALAHWDSDATTDPAQVEEWWQDAPYSLLLATGHGIEVIEVPALLGARAVCGPVTGPGRPSVTGALRGPVAVTPQDRWMFFVRTEGEAARLCPELSSREDVLCHATDSWVPLPPTRLRSGPVRWEVSPDDVGWRLPTSDQAQQALLAAMVALDASLLDSRHSRTITPAPPAPAATVYPMTLRRSARSTTDASMEVLRRAA</sequence>
<dbReference type="RefSeq" id="WP_253760939.1">
    <property type="nucleotide sequence ID" value="NZ_JAMZDZ010000001.1"/>
</dbReference>
<accession>A0ABV8LSC7</accession>
<dbReference type="InterPro" id="IPR015330">
    <property type="entry name" value="DNA_primase/pol_bifunc_N"/>
</dbReference>
<reference evidence="3" key="1">
    <citation type="journal article" date="2019" name="Int. J. Syst. Evol. Microbiol.">
        <title>The Global Catalogue of Microorganisms (GCM) 10K type strain sequencing project: providing services to taxonomists for standard genome sequencing and annotation.</title>
        <authorList>
            <consortium name="The Broad Institute Genomics Platform"/>
            <consortium name="The Broad Institute Genome Sequencing Center for Infectious Disease"/>
            <person name="Wu L."/>
            <person name="Ma J."/>
        </authorList>
    </citation>
    <scope>NUCLEOTIDE SEQUENCE [LARGE SCALE GENOMIC DNA]</scope>
    <source>
        <strain evidence="3">CGMCC 4.7289</strain>
    </source>
</reference>
<evidence type="ECO:0000313" key="2">
    <source>
        <dbReference type="EMBL" id="MFC4133257.1"/>
    </source>
</evidence>
<protein>
    <submittedName>
        <fullName evidence="2">Bifunctional DNA primase/polymerase</fullName>
    </submittedName>
</protein>
<organism evidence="2 3">
    <name type="scientific">Hamadaea flava</name>
    <dbReference type="NCBI Taxonomy" id="1742688"/>
    <lineage>
        <taxon>Bacteria</taxon>
        <taxon>Bacillati</taxon>
        <taxon>Actinomycetota</taxon>
        <taxon>Actinomycetes</taxon>
        <taxon>Micromonosporales</taxon>
        <taxon>Micromonosporaceae</taxon>
        <taxon>Hamadaea</taxon>
    </lineage>
</organism>
<evidence type="ECO:0000259" key="1">
    <source>
        <dbReference type="SMART" id="SM00943"/>
    </source>
</evidence>
<keyword evidence="3" id="KW-1185">Reference proteome</keyword>
<feature type="domain" description="DNA primase/polymerase bifunctional N-terminal" evidence="1">
    <location>
        <begin position="1"/>
        <end position="215"/>
    </location>
</feature>
<dbReference type="SMART" id="SM00943">
    <property type="entry name" value="Prim-Pol"/>
    <property type="match status" value="1"/>
</dbReference>
<dbReference type="Pfam" id="PF09250">
    <property type="entry name" value="Prim-Pol"/>
    <property type="match status" value="1"/>
</dbReference>